<gene>
    <name evidence="2" type="ORF">NAEGRDRAFT_53813</name>
</gene>
<name>D2W0U5_NAEGR</name>
<dbReference type="RefSeq" id="XP_002670143.1">
    <property type="nucleotide sequence ID" value="XM_002670097.1"/>
</dbReference>
<keyword evidence="1" id="KW-1133">Transmembrane helix</keyword>
<feature type="transmembrane region" description="Helical" evidence="1">
    <location>
        <begin position="6"/>
        <end position="25"/>
    </location>
</feature>
<dbReference type="InParanoid" id="D2W0U5"/>
<sequence>MLKTHSLAILLVCGIIAVCTTIYLVKISKQVILLENDTRQSCENDLPCNLTSTTLTKSEEELFIDTSSFKFTDNAKSITALIKTNLSSKIFECSELILNESVLGKGAKCLLNGETNRLIIELGSDASILKMGGLSVRKHFSSSIVEIVTVKWGKRKNELTVSLTADRSHILKDKARSSLLHLEAFVSSVVPASSSEVSWKVIKAPSNSAFETLKASLSTITDSSITMRVSNLDIGVYTVQVSVRNSKSESASATTSFEIIDGAAPIVSIQNQKDLKFIIGNLYIISPIISFPKDYKGSAKMDKLKFTYTLESGPAKLDIIQKGDLLVLSNDYTYIPTEGEYVFKLTVQEEGVPDGSVTFKVTATSLAKRIVFEPL</sequence>
<dbReference type="EMBL" id="GG738919">
    <property type="protein sequence ID" value="EFC37399.1"/>
    <property type="molecule type" value="Genomic_DNA"/>
</dbReference>
<dbReference type="VEuPathDB" id="AmoebaDB:NAEGRDRAFT_53813"/>
<evidence type="ECO:0000313" key="3">
    <source>
        <dbReference type="Proteomes" id="UP000006671"/>
    </source>
</evidence>
<keyword evidence="1" id="KW-0472">Membrane</keyword>
<dbReference type="AlphaFoldDB" id="D2W0U5"/>
<accession>D2W0U5</accession>
<dbReference type="KEGG" id="ngr:NAEGRDRAFT_53813"/>
<proteinExistence type="predicted"/>
<reference evidence="2 3" key="1">
    <citation type="journal article" date="2010" name="Cell">
        <title>The genome of Naegleria gruberi illuminates early eukaryotic versatility.</title>
        <authorList>
            <person name="Fritz-Laylin L.K."/>
            <person name="Prochnik S.E."/>
            <person name="Ginger M.L."/>
            <person name="Dacks J.B."/>
            <person name="Carpenter M.L."/>
            <person name="Field M.C."/>
            <person name="Kuo A."/>
            <person name="Paredez A."/>
            <person name="Chapman J."/>
            <person name="Pham J."/>
            <person name="Shu S."/>
            <person name="Neupane R."/>
            <person name="Cipriano M."/>
            <person name="Mancuso J."/>
            <person name="Tu H."/>
            <person name="Salamov A."/>
            <person name="Lindquist E."/>
            <person name="Shapiro H."/>
            <person name="Lucas S."/>
            <person name="Grigoriev I.V."/>
            <person name="Cande W.Z."/>
            <person name="Fulton C."/>
            <person name="Rokhsar D.S."/>
            <person name="Dawson S.C."/>
        </authorList>
    </citation>
    <scope>NUCLEOTIDE SEQUENCE [LARGE SCALE GENOMIC DNA]</scope>
    <source>
        <strain evidence="2 3">NEG-M</strain>
    </source>
</reference>
<keyword evidence="3" id="KW-1185">Reference proteome</keyword>
<keyword evidence="1" id="KW-0812">Transmembrane</keyword>
<evidence type="ECO:0000313" key="2">
    <source>
        <dbReference type="EMBL" id="EFC37399.1"/>
    </source>
</evidence>
<evidence type="ECO:0000256" key="1">
    <source>
        <dbReference type="SAM" id="Phobius"/>
    </source>
</evidence>
<protein>
    <submittedName>
        <fullName evidence="2">Predicted protein</fullName>
    </submittedName>
</protein>
<dbReference type="GeneID" id="8857248"/>
<dbReference type="Proteomes" id="UP000006671">
    <property type="component" value="Unassembled WGS sequence"/>
</dbReference>
<organism evidence="3">
    <name type="scientific">Naegleria gruberi</name>
    <name type="common">Amoeba</name>
    <dbReference type="NCBI Taxonomy" id="5762"/>
    <lineage>
        <taxon>Eukaryota</taxon>
        <taxon>Discoba</taxon>
        <taxon>Heterolobosea</taxon>
        <taxon>Tetramitia</taxon>
        <taxon>Eutetramitia</taxon>
        <taxon>Vahlkampfiidae</taxon>
        <taxon>Naegleria</taxon>
    </lineage>
</organism>